<dbReference type="EMBL" id="JAIQCV010000007">
    <property type="protein sequence ID" value="KAH1082640.1"/>
    <property type="molecule type" value="Genomic_DNA"/>
</dbReference>
<comment type="caution">
    <text evidence="2">The sequence shown here is derived from an EMBL/GenBank/DDBJ whole genome shotgun (WGS) entry which is preliminary data.</text>
</comment>
<dbReference type="Pfam" id="PF20167">
    <property type="entry name" value="Transposase_32"/>
    <property type="match status" value="1"/>
</dbReference>
<feature type="domain" description="Putative plant transposon protein" evidence="1">
    <location>
        <begin position="14"/>
        <end position="153"/>
    </location>
</feature>
<name>A0A9D3VG20_9ROSI</name>
<dbReference type="InterPro" id="IPR046796">
    <property type="entry name" value="Transposase_32_dom"/>
</dbReference>
<gene>
    <name evidence="2" type="ORF">J1N35_022401</name>
</gene>
<dbReference type="OrthoDB" id="1714944at2759"/>
<dbReference type="Proteomes" id="UP000828251">
    <property type="component" value="Unassembled WGS sequence"/>
</dbReference>
<accession>A0A9D3VG20</accession>
<evidence type="ECO:0000313" key="3">
    <source>
        <dbReference type="Proteomes" id="UP000828251"/>
    </source>
</evidence>
<sequence length="153" mass="18054">MSDLGKQVSKTISKLKWKTFCTHSRSYSTSLVREFYANLYDHELESIFVRVDLIPWDTETINKLYNTKVNVDKHSDFMDDIIDEKCDLLVRDLCVKEAVWMGSYQKNYTMHRRFLTLQGKFWFHFVNCRLKPSTHSTTVTLDSMCLIHSIVKG</sequence>
<keyword evidence="3" id="KW-1185">Reference proteome</keyword>
<evidence type="ECO:0000259" key="1">
    <source>
        <dbReference type="Pfam" id="PF20167"/>
    </source>
</evidence>
<protein>
    <recommendedName>
        <fullName evidence="1">Putative plant transposon protein domain-containing protein</fullName>
    </recommendedName>
</protein>
<dbReference type="AlphaFoldDB" id="A0A9D3VG20"/>
<organism evidence="2 3">
    <name type="scientific">Gossypium stocksii</name>
    <dbReference type="NCBI Taxonomy" id="47602"/>
    <lineage>
        <taxon>Eukaryota</taxon>
        <taxon>Viridiplantae</taxon>
        <taxon>Streptophyta</taxon>
        <taxon>Embryophyta</taxon>
        <taxon>Tracheophyta</taxon>
        <taxon>Spermatophyta</taxon>
        <taxon>Magnoliopsida</taxon>
        <taxon>eudicotyledons</taxon>
        <taxon>Gunneridae</taxon>
        <taxon>Pentapetalae</taxon>
        <taxon>rosids</taxon>
        <taxon>malvids</taxon>
        <taxon>Malvales</taxon>
        <taxon>Malvaceae</taxon>
        <taxon>Malvoideae</taxon>
        <taxon>Gossypium</taxon>
    </lineage>
</organism>
<proteinExistence type="predicted"/>
<evidence type="ECO:0000313" key="2">
    <source>
        <dbReference type="EMBL" id="KAH1082640.1"/>
    </source>
</evidence>
<reference evidence="2 3" key="1">
    <citation type="journal article" date="2021" name="Plant Biotechnol. J.">
        <title>Multi-omics assisted identification of the key and species-specific regulatory components of drought-tolerant mechanisms in Gossypium stocksii.</title>
        <authorList>
            <person name="Yu D."/>
            <person name="Ke L."/>
            <person name="Zhang D."/>
            <person name="Wu Y."/>
            <person name="Sun Y."/>
            <person name="Mei J."/>
            <person name="Sun J."/>
            <person name="Sun Y."/>
        </authorList>
    </citation>
    <scope>NUCLEOTIDE SEQUENCE [LARGE SCALE GENOMIC DNA]</scope>
    <source>
        <strain evidence="3">cv. E1</strain>
        <tissue evidence="2">Leaf</tissue>
    </source>
</reference>